<reference evidence="1 2" key="1">
    <citation type="submission" date="2020-08" db="EMBL/GenBank/DDBJ databases">
        <title>Genomic Encyclopedia of Type Strains, Phase IV (KMG-IV): sequencing the most valuable type-strain genomes for metagenomic binning, comparative biology and taxonomic classification.</title>
        <authorList>
            <person name="Goeker M."/>
        </authorList>
    </citation>
    <scope>NUCLEOTIDE SEQUENCE [LARGE SCALE GENOMIC DNA]</scope>
    <source>
        <strain evidence="1 2">YIM 65646</strain>
    </source>
</reference>
<proteinExistence type="predicted"/>
<dbReference type="AlphaFoldDB" id="A0A841FUY1"/>
<evidence type="ECO:0000313" key="1">
    <source>
        <dbReference type="EMBL" id="MBB6036319.1"/>
    </source>
</evidence>
<accession>A0A841FUY1</accession>
<gene>
    <name evidence="1" type="ORF">HNR73_004187</name>
</gene>
<keyword evidence="2" id="KW-1185">Reference proteome</keyword>
<protein>
    <recommendedName>
        <fullName evidence="3">Bacterial Pleckstrin homology domain-containing protein</fullName>
    </recommendedName>
</protein>
<sequence>MATLTRTPTTVRVDFGPWERLCTGRASYEFPTTAVVSATVLPDPVGYLRGARRGLSVSGFVKVGVWGLFTSRRTLAAAYRGTPGLRLVLAGAEFAEIVVSHADAAALAGAFRRAVVTA</sequence>
<dbReference type="EMBL" id="JACHGT010000008">
    <property type="protein sequence ID" value="MBB6036319.1"/>
    <property type="molecule type" value="Genomic_DNA"/>
</dbReference>
<name>A0A841FUY1_9ACTN</name>
<comment type="caution">
    <text evidence="1">The sequence shown here is derived from an EMBL/GenBank/DDBJ whole genome shotgun (WGS) entry which is preliminary data.</text>
</comment>
<dbReference type="RefSeq" id="WP_184789145.1">
    <property type="nucleotide sequence ID" value="NZ_BONT01000046.1"/>
</dbReference>
<dbReference type="Proteomes" id="UP000548476">
    <property type="component" value="Unassembled WGS sequence"/>
</dbReference>
<organism evidence="1 2">
    <name type="scientific">Phytomonospora endophytica</name>
    <dbReference type="NCBI Taxonomy" id="714109"/>
    <lineage>
        <taxon>Bacteria</taxon>
        <taxon>Bacillati</taxon>
        <taxon>Actinomycetota</taxon>
        <taxon>Actinomycetes</taxon>
        <taxon>Micromonosporales</taxon>
        <taxon>Micromonosporaceae</taxon>
        <taxon>Phytomonospora</taxon>
    </lineage>
</organism>
<evidence type="ECO:0000313" key="2">
    <source>
        <dbReference type="Proteomes" id="UP000548476"/>
    </source>
</evidence>
<evidence type="ECO:0008006" key="3">
    <source>
        <dbReference type="Google" id="ProtNLM"/>
    </source>
</evidence>